<sequence length="430" mass="46119">MASNAAAIAKEKGNAAFKAADFPAAVGHYTSAILEDASDPTFPLNRAAAYLKLGKNLDAERDCTRVLQLSSTNVKALFRRAQARSALLKYEDARADLQNALKLEPSNAPVKSELEKINGLLSKSKTKTQAKAKPIDLAPRAPASKAQTTNPTPVKRRRIPITVVETPPAPAPSSSSTSALASNTTDLLQPVSSRPLTKTNAPSSVQQDTELPKTRPASIQKVRETTQPSSRPGGGIFRASGEHTIFKRDAPPRASPQPQQSPVPPERSQDRLADEHAPATGLGAEAGDDVPKAETLPIGGLTLSDVAPLPAPALPSEGMRLPMSLFTFSRSWESLGTPLERWTLLSQFAPSSLPALFQTSLEPGLLAAMLDTFRAVLPHRGEEPKGWVKQYMEALTKVKRFNAVVLFLSRDEKEVAAKIWKDVGGVGSWP</sequence>
<accession>A0ACB8S5B2</accession>
<evidence type="ECO:0000313" key="1">
    <source>
        <dbReference type="EMBL" id="KAI0051075.1"/>
    </source>
</evidence>
<gene>
    <name evidence="1" type="ORF">FA95DRAFT_1554887</name>
</gene>
<reference evidence="1" key="1">
    <citation type="submission" date="2021-02" db="EMBL/GenBank/DDBJ databases">
        <authorList>
            <consortium name="DOE Joint Genome Institute"/>
            <person name="Ahrendt S."/>
            <person name="Looney B.P."/>
            <person name="Miyauchi S."/>
            <person name="Morin E."/>
            <person name="Drula E."/>
            <person name="Courty P.E."/>
            <person name="Chicoki N."/>
            <person name="Fauchery L."/>
            <person name="Kohler A."/>
            <person name="Kuo A."/>
            <person name="Labutti K."/>
            <person name="Pangilinan J."/>
            <person name="Lipzen A."/>
            <person name="Riley R."/>
            <person name="Andreopoulos W."/>
            <person name="He G."/>
            <person name="Johnson J."/>
            <person name="Barry K.W."/>
            <person name="Grigoriev I.V."/>
            <person name="Nagy L."/>
            <person name="Hibbett D."/>
            <person name="Henrissat B."/>
            <person name="Matheny P.B."/>
            <person name="Labbe J."/>
            <person name="Martin F."/>
        </authorList>
    </citation>
    <scope>NUCLEOTIDE SEQUENCE</scope>
    <source>
        <strain evidence="1">FP105234-sp</strain>
    </source>
</reference>
<organism evidence="1 2">
    <name type="scientific">Auriscalpium vulgare</name>
    <dbReference type="NCBI Taxonomy" id="40419"/>
    <lineage>
        <taxon>Eukaryota</taxon>
        <taxon>Fungi</taxon>
        <taxon>Dikarya</taxon>
        <taxon>Basidiomycota</taxon>
        <taxon>Agaricomycotina</taxon>
        <taxon>Agaricomycetes</taxon>
        <taxon>Russulales</taxon>
        <taxon>Auriscalpiaceae</taxon>
        <taxon>Auriscalpium</taxon>
    </lineage>
</organism>
<comment type="caution">
    <text evidence="1">The sequence shown here is derived from an EMBL/GenBank/DDBJ whole genome shotgun (WGS) entry which is preliminary data.</text>
</comment>
<reference evidence="1" key="2">
    <citation type="journal article" date="2022" name="New Phytol.">
        <title>Evolutionary transition to the ectomycorrhizal habit in the genomes of a hyperdiverse lineage of mushroom-forming fungi.</title>
        <authorList>
            <person name="Looney B."/>
            <person name="Miyauchi S."/>
            <person name="Morin E."/>
            <person name="Drula E."/>
            <person name="Courty P.E."/>
            <person name="Kohler A."/>
            <person name="Kuo A."/>
            <person name="LaButti K."/>
            <person name="Pangilinan J."/>
            <person name="Lipzen A."/>
            <person name="Riley R."/>
            <person name="Andreopoulos W."/>
            <person name="He G."/>
            <person name="Johnson J."/>
            <person name="Nolan M."/>
            <person name="Tritt A."/>
            <person name="Barry K.W."/>
            <person name="Grigoriev I.V."/>
            <person name="Nagy L.G."/>
            <person name="Hibbett D."/>
            <person name="Henrissat B."/>
            <person name="Matheny P.B."/>
            <person name="Labbe J."/>
            <person name="Martin F.M."/>
        </authorList>
    </citation>
    <scope>NUCLEOTIDE SEQUENCE</scope>
    <source>
        <strain evidence="1">FP105234-sp</strain>
    </source>
</reference>
<dbReference type="EMBL" id="MU275855">
    <property type="protein sequence ID" value="KAI0051075.1"/>
    <property type="molecule type" value="Genomic_DNA"/>
</dbReference>
<proteinExistence type="predicted"/>
<evidence type="ECO:0000313" key="2">
    <source>
        <dbReference type="Proteomes" id="UP000814033"/>
    </source>
</evidence>
<name>A0ACB8S5B2_9AGAM</name>
<dbReference type="Proteomes" id="UP000814033">
    <property type="component" value="Unassembled WGS sequence"/>
</dbReference>
<keyword evidence="2" id="KW-1185">Reference proteome</keyword>
<protein>
    <submittedName>
        <fullName evidence="1">TPR-like protein</fullName>
    </submittedName>
</protein>